<reference evidence="2" key="1">
    <citation type="journal article" date="2022" name="Nat. Commun.">
        <title>Chromosome evolution and the genetic basis of agronomically important traits in greater yam.</title>
        <authorList>
            <person name="Bredeson J.V."/>
            <person name="Lyons J.B."/>
            <person name="Oniyinde I.O."/>
            <person name="Okereke N.R."/>
            <person name="Kolade O."/>
            <person name="Nnabue I."/>
            <person name="Nwadili C.O."/>
            <person name="Hribova E."/>
            <person name="Parker M."/>
            <person name="Nwogha J."/>
            <person name="Shu S."/>
            <person name="Carlson J."/>
            <person name="Kariba R."/>
            <person name="Muthemba S."/>
            <person name="Knop K."/>
            <person name="Barton G.J."/>
            <person name="Sherwood A.V."/>
            <person name="Lopez-Montes A."/>
            <person name="Asiedu R."/>
            <person name="Jamnadass R."/>
            <person name="Muchugi A."/>
            <person name="Goodstein D."/>
            <person name="Egesi C.N."/>
            <person name="Featherston J."/>
            <person name="Asfaw A."/>
            <person name="Simpson G.G."/>
            <person name="Dolezel J."/>
            <person name="Hendre P.S."/>
            <person name="Van Deynze A."/>
            <person name="Kumar P.L."/>
            <person name="Obidiegwu J.E."/>
            <person name="Bhattacharjee R."/>
            <person name="Rokhsar D.S."/>
        </authorList>
    </citation>
    <scope>NUCLEOTIDE SEQUENCE [LARGE SCALE GENOMIC DNA]</scope>
    <source>
        <strain evidence="2">cv. TDa95/00328</strain>
    </source>
</reference>
<comment type="caution">
    <text evidence="1">The sequence shown here is derived from an EMBL/GenBank/DDBJ whole genome shotgun (WGS) entry which is preliminary data.</text>
</comment>
<keyword evidence="2" id="KW-1185">Reference proteome</keyword>
<accession>A0ACB7VJM7</accession>
<sequence>MKKNLLVAVLIWAMLAALAIVSAGARTGPSEHVFYPNGCRCCLFDFSKPLYRCVRVCCGDNCC</sequence>
<evidence type="ECO:0000313" key="1">
    <source>
        <dbReference type="EMBL" id="KAH7674299.1"/>
    </source>
</evidence>
<organism evidence="1 2">
    <name type="scientific">Dioscorea alata</name>
    <name type="common">Purple yam</name>
    <dbReference type="NCBI Taxonomy" id="55571"/>
    <lineage>
        <taxon>Eukaryota</taxon>
        <taxon>Viridiplantae</taxon>
        <taxon>Streptophyta</taxon>
        <taxon>Embryophyta</taxon>
        <taxon>Tracheophyta</taxon>
        <taxon>Spermatophyta</taxon>
        <taxon>Magnoliopsida</taxon>
        <taxon>Liliopsida</taxon>
        <taxon>Dioscoreales</taxon>
        <taxon>Dioscoreaceae</taxon>
        <taxon>Dioscorea</taxon>
    </lineage>
</organism>
<evidence type="ECO:0000313" key="2">
    <source>
        <dbReference type="Proteomes" id="UP000827976"/>
    </source>
</evidence>
<gene>
    <name evidence="1" type="ORF">IHE45_08G064100</name>
</gene>
<protein>
    <submittedName>
        <fullName evidence="1">Uncharacterized protein</fullName>
    </submittedName>
</protein>
<proteinExistence type="predicted"/>
<name>A0ACB7VJM7_DIOAL</name>
<dbReference type="Proteomes" id="UP000827976">
    <property type="component" value="Chromosome 8"/>
</dbReference>
<dbReference type="EMBL" id="CM037018">
    <property type="protein sequence ID" value="KAH7674299.1"/>
    <property type="molecule type" value="Genomic_DNA"/>
</dbReference>